<dbReference type="InterPro" id="IPR018101">
    <property type="entry name" value="Transl_elong_Ts_CS"/>
</dbReference>
<keyword evidence="3 4" id="KW-0648">Protein biosynthesis</keyword>
<name>A0A9W8CL80_9FUNG</name>
<dbReference type="PANTHER" id="PTHR11741:SF0">
    <property type="entry name" value="ELONGATION FACTOR TS, MITOCHONDRIAL"/>
    <property type="match status" value="1"/>
</dbReference>
<dbReference type="GO" id="GO:0005739">
    <property type="term" value="C:mitochondrion"/>
    <property type="evidence" value="ECO:0007669"/>
    <property type="project" value="UniProtKB-SubCell"/>
</dbReference>
<evidence type="ECO:0000313" key="7">
    <source>
        <dbReference type="Proteomes" id="UP001145021"/>
    </source>
</evidence>
<dbReference type="Pfam" id="PF00889">
    <property type="entry name" value="EF_TS"/>
    <property type="match status" value="1"/>
</dbReference>
<evidence type="ECO:0000313" key="6">
    <source>
        <dbReference type="EMBL" id="KAJ1648668.1"/>
    </source>
</evidence>
<dbReference type="InterPro" id="IPR014039">
    <property type="entry name" value="Transl_elong_EFTs/EF1B_dimer"/>
</dbReference>
<dbReference type="PROSITE" id="PS01127">
    <property type="entry name" value="EF_TS_2"/>
    <property type="match status" value="1"/>
</dbReference>
<keyword evidence="4" id="KW-0496">Mitochondrion</keyword>
<comment type="similarity">
    <text evidence="1 4">Belongs to the EF-Ts family.</text>
</comment>
<dbReference type="GO" id="GO:0070125">
    <property type="term" value="P:mitochondrial translational elongation"/>
    <property type="evidence" value="ECO:0007669"/>
    <property type="project" value="TreeGrafter"/>
</dbReference>
<dbReference type="InterPro" id="IPR001816">
    <property type="entry name" value="Transl_elong_EFTs/EF1B"/>
</dbReference>
<comment type="subcellular location">
    <subcellularLocation>
        <location evidence="4">Mitochondrion</location>
    </subcellularLocation>
</comment>
<dbReference type="SUPFAM" id="SSF46934">
    <property type="entry name" value="UBA-like"/>
    <property type="match status" value="1"/>
</dbReference>
<proteinExistence type="inferred from homology"/>
<organism evidence="6 7">
    <name type="scientific">Coemansia asiatica</name>
    <dbReference type="NCBI Taxonomy" id="1052880"/>
    <lineage>
        <taxon>Eukaryota</taxon>
        <taxon>Fungi</taxon>
        <taxon>Fungi incertae sedis</taxon>
        <taxon>Zoopagomycota</taxon>
        <taxon>Kickxellomycotina</taxon>
        <taxon>Kickxellomycetes</taxon>
        <taxon>Kickxellales</taxon>
        <taxon>Kickxellaceae</taxon>
        <taxon>Coemansia</taxon>
    </lineage>
</organism>
<comment type="function">
    <text evidence="4">Associates with the EF-Tu.GDP complex and induces the exchange of GDP to GTP. It remains bound to the aminoacyl-tRNA.EF-Tu.GTP complex up to the GTP hydrolysis stage on the ribosome.</text>
</comment>
<dbReference type="HAMAP" id="MF_00050">
    <property type="entry name" value="EF_Ts"/>
    <property type="match status" value="1"/>
</dbReference>
<dbReference type="PANTHER" id="PTHR11741">
    <property type="entry name" value="ELONGATION FACTOR TS"/>
    <property type="match status" value="1"/>
</dbReference>
<dbReference type="InterPro" id="IPR036402">
    <property type="entry name" value="EF-Ts_dimer_sf"/>
</dbReference>
<dbReference type="GO" id="GO:0003746">
    <property type="term" value="F:translation elongation factor activity"/>
    <property type="evidence" value="ECO:0007669"/>
    <property type="project" value="UniProtKB-UniRule"/>
</dbReference>
<evidence type="ECO:0000256" key="2">
    <source>
        <dbReference type="ARBA" id="ARBA00022768"/>
    </source>
</evidence>
<accession>A0A9W8CL80</accession>
<gene>
    <name evidence="4 6" type="primary">TSF1</name>
    <name evidence="6" type="ORF">LPJ64_000122</name>
</gene>
<dbReference type="Gene3D" id="3.30.479.20">
    <property type="entry name" value="Elongation factor Ts, dimerisation domain"/>
    <property type="match status" value="2"/>
</dbReference>
<protein>
    <recommendedName>
        <fullName evidence="4">Elongation factor Ts, mitochondrial</fullName>
        <shortName evidence="4">EF-Ts</shortName>
        <shortName evidence="4">EF-TsMt</shortName>
    </recommendedName>
</protein>
<dbReference type="AlphaFoldDB" id="A0A9W8CL80"/>
<reference evidence="6" key="1">
    <citation type="submission" date="2022-07" db="EMBL/GenBank/DDBJ databases">
        <title>Phylogenomic reconstructions and comparative analyses of Kickxellomycotina fungi.</title>
        <authorList>
            <person name="Reynolds N.K."/>
            <person name="Stajich J.E."/>
            <person name="Barry K."/>
            <person name="Grigoriev I.V."/>
            <person name="Crous P."/>
            <person name="Smith M.E."/>
        </authorList>
    </citation>
    <scope>NUCLEOTIDE SEQUENCE</scope>
    <source>
        <strain evidence="6">NBRC 105413</strain>
    </source>
</reference>
<evidence type="ECO:0000256" key="4">
    <source>
        <dbReference type="HAMAP-Rule" id="MF_03135"/>
    </source>
</evidence>
<dbReference type="EMBL" id="JANBOH010000002">
    <property type="protein sequence ID" value="KAJ1648668.1"/>
    <property type="molecule type" value="Genomic_DNA"/>
</dbReference>
<evidence type="ECO:0000259" key="5">
    <source>
        <dbReference type="Pfam" id="PF00889"/>
    </source>
</evidence>
<dbReference type="SUPFAM" id="SSF54713">
    <property type="entry name" value="Elongation factor Ts (EF-Ts), dimerisation domain"/>
    <property type="match status" value="1"/>
</dbReference>
<sequence length="332" mass="35085">MLYLQISRKYVLWTAGRTSVVRRYATKVDIKALKRLRELNSVSMSKAKEALVNTDNDIDQALEWLEKDAVRSGAMKAEKVKGRAATEGAIAVHVNDAQTAAAIIELGCETDFVARNATFVDLASAIARAGIGFGRGDVLASIEVDQISQKMLGDKSVGDTVTEAIGRLGENMVLRRALAVGSGAASDIIVSGYIHGAVAGTDGASAGKIGGLIVVRSSSATKQDHRATLAQLARRLAQQVVGYAPKYKTVAEWKRAKAAGAEESCGDEPEVCVLEAQQFLFGGGTIAEVLAKVSKGVGAPVEIVSFARIERGEGVEKAAKPDFANEVRQQLA</sequence>
<keyword evidence="7" id="KW-1185">Reference proteome</keyword>
<dbReference type="InterPro" id="IPR009060">
    <property type="entry name" value="UBA-like_sf"/>
</dbReference>
<comment type="caution">
    <text evidence="6">The sequence shown here is derived from an EMBL/GenBank/DDBJ whole genome shotgun (WGS) entry which is preliminary data.</text>
</comment>
<dbReference type="Gene3D" id="1.10.8.10">
    <property type="entry name" value="DNA helicase RuvA subunit, C-terminal domain"/>
    <property type="match status" value="1"/>
</dbReference>
<evidence type="ECO:0000256" key="3">
    <source>
        <dbReference type="ARBA" id="ARBA00022917"/>
    </source>
</evidence>
<dbReference type="Proteomes" id="UP001145021">
    <property type="component" value="Unassembled WGS sequence"/>
</dbReference>
<feature type="domain" description="Translation elongation factor EFTs/EF1B dimerisation" evidence="5">
    <location>
        <begin position="101"/>
        <end position="251"/>
    </location>
</feature>
<keyword evidence="2 4" id="KW-0251">Elongation factor</keyword>
<evidence type="ECO:0000256" key="1">
    <source>
        <dbReference type="ARBA" id="ARBA00005532"/>
    </source>
</evidence>